<evidence type="ECO:0000256" key="1">
    <source>
        <dbReference type="PIRSR" id="PIRSR007531-1"/>
    </source>
</evidence>
<keyword evidence="4" id="KW-1185">Reference proteome</keyword>
<sequence>MTEPQDNQHGQIIFLNGTSSAGKTTLAQAIQEESQQPYLLAGIDSFFAMVPEKWGGGRAGPLSRDGFYYDESEIDHDGSPLTVIRYGGTGRRMLRAMHASIAALTVAGNNLIIDEMLLAPELLTDWLDTLAGLDVLFVGVHCPLAVLENRERERGRRSRPGLARGHLRAAHSHGHYDLEVDTSTAPAAELAKAVLTHRETGPAPTAFTALRQDPHH</sequence>
<name>A0A919UIE1_9ACTN</name>
<dbReference type="Gene3D" id="3.40.50.300">
    <property type="entry name" value="P-loop containing nucleotide triphosphate hydrolases"/>
    <property type="match status" value="1"/>
</dbReference>
<dbReference type="Pfam" id="PF07931">
    <property type="entry name" value="CPT"/>
    <property type="match status" value="1"/>
</dbReference>
<evidence type="ECO:0000313" key="3">
    <source>
        <dbReference type="EMBL" id="GIG51598.1"/>
    </source>
</evidence>
<evidence type="ECO:0008006" key="5">
    <source>
        <dbReference type="Google" id="ProtNLM"/>
    </source>
</evidence>
<dbReference type="PIRSF" id="PIRSF007531">
    <property type="entry name" value="CPT"/>
    <property type="match status" value="1"/>
</dbReference>
<dbReference type="SUPFAM" id="SSF52540">
    <property type="entry name" value="P-loop containing nucleoside triphosphate hydrolases"/>
    <property type="match status" value="1"/>
</dbReference>
<dbReference type="InterPro" id="IPR027417">
    <property type="entry name" value="P-loop_NTPase"/>
</dbReference>
<gene>
    <name evidence="3" type="ORF">Dsi01nite_096390</name>
</gene>
<proteinExistence type="predicted"/>
<feature type="binding site" evidence="2">
    <location>
        <begin position="17"/>
        <end position="24"/>
    </location>
    <ligand>
        <name>ATP</name>
        <dbReference type="ChEBI" id="CHEBI:30616"/>
    </ligand>
</feature>
<dbReference type="InterPro" id="IPR012853">
    <property type="entry name" value="CPT"/>
</dbReference>
<feature type="active site" evidence="1">
    <location>
        <position position="44"/>
    </location>
</feature>
<accession>A0A919UIE1</accession>
<dbReference type="RefSeq" id="WP_203853208.1">
    <property type="nucleotide sequence ID" value="NZ_BAAAVW010000025.1"/>
</dbReference>
<dbReference type="AlphaFoldDB" id="A0A919UIE1"/>
<organism evidence="3 4">
    <name type="scientific">Dactylosporangium siamense</name>
    <dbReference type="NCBI Taxonomy" id="685454"/>
    <lineage>
        <taxon>Bacteria</taxon>
        <taxon>Bacillati</taxon>
        <taxon>Actinomycetota</taxon>
        <taxon>Actinomycetes</taxon>
        <taxon>Micromonosporales</taxon>
        <taxon>Micromonosporaceae</taxon>
        <taxon>Dactylosporangium</taxon>
    </lineage>
</organism>
<evidence type="ECO:0000256" key="2">
    <source>
        <dbReference type="PIRSR" id="PIRSR007531-2"/>
    </source>
</evidence>
<dbReference type="EMBL" id="BONQ01000157">
    <property type="protein sequence ID" value="GIG51598.1"/>
    <property type="molecule type" value="Genomic_DNA"/>
</dbReference>
<dbReference type="GO" id="GO:0005524">
    <property type="term" value="F:ATP binding"/>
    <property type="evidence" value="ECO:0007669"/>
    <property type="project" value="InterPro"/>
</dbReference>
<evidence type="ECO:0000313" key="4">
    <source>
        <dbReference type="Proteomes" id="UP000660611"/>
    </source>
</evidence>
<reference evidence="3" key="1">
    <citation type="submission" date="2021-01" db="EMBL/GenBank/DDBJ databases">
        <title>Whole genome shotgun sequence of Dactylosporangium siamense NBRC 106093.</title>
        <authorList>
            <person name="Komaki H."/>
            <person name="Tamura T."/>
        </authorList>
    </citation>
    <scope>NUCLEOTIDE SEQUENCE</scope>
    <source>
        <strain evidence="3">NBRC 106093</strain>
    </source>
</reference>
<dbReference type="GO" id="GO:0016740">
    <property type="term" value="F:transferase activity"/>
    <property type="evidence" value="ECO:0007669"/>
    <property type="project" value="InterPro"/>
</dbReference>
<dbReference type="Proteomes" id="UP000660611">
    <property type="component" value="Unassembled WGS sequence"/>
</dbReference>
<protein>
    <recommendedName>
        <fullName evidence="5">Chloramphenicol phosphotransferase</fullName>
    </recommendedName>
</protein>
<comment type="caution">
    <text evidence="3">The sequence shown here is derived from an EMBL/GenBank/DDBJ whole genome shotgun (WGS) entry which is preliminary data.</text>
</comment>